<evidence type="ECO:0000256" key="1">
    <source>
        <dbReference type="SAM" id="SignalP"/>
    </source>
</evidence>
<dbReference type="Proteomes" id="UP001183809">
    <property type="component" value="Unassembled WGS sequence"/>
</dbReference>
<gene>
    <name evidence="2" type="ORF">RM764_19965</name>
</gene>
<reference evidence="3" key="1">
    <citation type="submission" date="2023-07" db="EMBL/GenBank/DDBJ databases">
        <title>30 novel species of actinomycetes from the DSMZ collection.</title>
        <authorList>
            <person name="Nouioui I."/>
        </authorList>
    </citation>
    <scope>NUCLEOTIDE SEQUENCE [LARGE SCALE GENOMIC DNA]</scope>
    <source>
        <strain evidence="3">DSM 41699</strain>
    </source>
</reference>
<keyword evidence="1" id="KW-0732">Signal</keyword>
<evidence type="ECO:0000313" key="3">
    <source>
        <dbReference type="Proteomes" id="UP001183809"/>
    </source>
</evidence>
<feature type="signal peptide" evidence="1">
    <location>
        <begin position="1"/>
        <end position="25"/>
    </location>
</feature>
<dbReference type="EMBL" id="JAVREY010000022">
    <property type="protein sequence ID" value="MDT0465255.1"/>
    <property type="molecule type" value="Genomic_DNA"/>
</dbReference>
<proteinExistence type="predicted"/>
<comment type="caution">
    <text evidence="2">The sequence shown here is derived from an EMBL/GenBank/DDBJ whole genome shotgun (WGS) entry which is preliminary data.</text>
</comment>
<dbReference type="PROSITE" id="PS51257">
    <property type="entry name" value="PROKAR_LIPOPROTEIN"/>
    <property type="match status" value="1"/>
</dbReference>
<feature type="chain" id="PRO_5045332401" description="Nuclear transport factor 2 family protein" evidence="1">
    <location>
        <begin position="26"/>
        <end position="174"/>
    </location>
</feature>
<keyword evidence="3" id="KW-1185">Reference proteome</keyword>
<accession>A0ABU2TWM6</accession>
<protein>
    <recommendedName>
        <fullName evidence="4">Nuclear transport factor 2 family protein</fullName>
    </recommendedName>
</protein>
<dbReference type="RefSeq" id="WP_311696744.1">
    <property type="nucleotide sequence ID" value="NZ_JAVREY010000022.1"/>
</dbReference>
<evidence type="ECO:0008006" key="4">
    <source>
        <dbReference type="Google" id="ProtNLM"/>
    </source>
</evidence>
<sequence>MAFRRGLLAALAVGALIGGSAGCGADDVHEGKGGATASPVGTVLHGTDGEGRHYRDVDPKGAPRVAVEVRPDSGDGWDIRLTVRHFRFSDAGVSPVAVAGRGVARLSLDGRSVTWLRVTAYRLPATLVPRGTHHVTARLYADDRTLWAVHGKPVESTAAITSSGTERTPGPGHP</sequence>
<evidence type="ECO:0000313" key="2">
    <source>
        <dbReference type="EMBL" id="MDT0465255.1"/>
    </source>
</evidence>
<name>A0ABU2TWM6_9ACTN</name>
<organism evidence="2 3">
    <name type="scientific">Streptomyces gibsoniae</name>
    <dbReference type="NCBI Taxonomy" id="3075529"/>
    <lineage>
        <taxon>Bacteria</taxon>
        <taxon>Bacillati</taxon>
        <taxon>Actinomycetota</taxon>
        <taxon>Actinomycetes</taxon>
        <taxon>Kitasatosporales</taxon>
        <taxon>Streptomycetaceae</taxon>
        <taxon>Streptomyces</taxon>
    </lineage>
</organism>